<protein>
    <submittedName>
        <fullName evidence="1">DUF3892 domain-containing protein</fullName>
    </submittedName>
</protein>
<dbReference type="EMBL" id="JAFKCU010000003">
    <property type="protein sequence ID" value="MBN7816984.1"/>
    <property type="molecule type" value="Genomic_DNA"/>
</dbReference>
<dbReference type="RefSeq" id="WP_206587634.1">
    <property type="nucleotide sequence ID" value="NZ_JAFKCU010000003.1"/>
</dbReference>
<keyword evidence="2" id="KW-1185">Reference proteome</keyword>
<comment type="caution">
    <text evidence="1">The sequence shown here is derived from an EMBL/GenBank/DDBJ whole genome shotgun (WGS) entry which is preliminary data.</text>
</comment>
<organism evidence="1 2">
    <name type="scientific">Algoriphagus pacificus</name>
    <dbReference type="NCBI Taxonomy" id="2811234"/>
    <lineage>
        <taxon>Bacteria</taxon>
        <taxon>Pseudomonadati</taxon>
        <taxon>Bacteroidota</taxon>
        <taxon>Cytophagia</taxon>
        <taxon>Cytophagales</taxon>
        <taxon>Cyclobacteriaceae</taxon>
        <taxon>Algoriphagus</taxon>
    </lineage>
</organism>
<accession>A0ABS3CMW0</accession>
<evidence type="ECO:0000313" key="2">
    <source>
        <dbReference type="Proteomes" id="UP000664480"/>
    </source>
</evidence>
<dbReference type="Proteomes" id="UP000664480">
    <property type="component" value="Unassembled WGS sequence"/>
</dbReference>
<sequence>MKRLRILCTKKVSRTSLQGSITHIGGVNGTGEKWTVSTKEAINGILSGEYEFYLLEKRDEIPVLISGEQEKHLFAIGKESLTNLLEELPDCP</sequence>
<gene>
    <name evidence="1" type="ORF">J0A69_16180</name>
</gene>
<reference evidence="1 2" key="1">
    <citation type="submission" date="2021-03" db="EMBL/GenBank/DDBJ databases">
        <title>novel species isolated from a fishpond in China.</title>
        <authorList>
            <person name="Lu H."/>
            <person name="Cai Z."/>
        </authorList>
    </citation>
    <scope>NUCLEOTIDE SEQUENCE [LARGE SCALE GENOMIC DNA]</scope>
    <source>
        <strain evidence="1 2">YJ13C</strain>
    </source>
</reference>
<evidence type="ECO:0000313" key="1">
    <source>
        <dbReference type="EMBL" id="MBN7816984.1"/>
    </source>
</evidence>
<proteinExistence type="predicted"/>
<name>A0ABS3CMW0_9BACT</name>